<name>A0AAV9NT41_9PEZI</name>
<dbReference type="InterPro" id="IPR011701">
    <property type="entry name" value="MFS"/>
</dbReference>
<feature type="transmembrane region" description="Helical" evidence="3">
    <location>
        <begin position="316"/>
        <end position="338"/>
    </location>
</feature>
<keyword evidence="3" id="KW-0812">Transmembrane</keyword>
<dbReference type="SUPFAM" id="SSF103473">
    <property type="entry name" value="MFS general substrate transporter"/>
    <property type="match status" value="1"/>
</dbReference>
<dbReference type="InterPro" id="IPR036259">
    <property type="entry name" value="MFS_trans_sf"/>
</dbReference>
<reference evidence="4 5" key="1">
    <citation type="submission" date="2023-08" db="EMBL/GenBank/DDBJ databases">
        <title>Black Yeasts Isolated from many extreme environments.</title>
        <authorList>
            <person name="Coleine C."/>
            <person name="Stajich J.E."/>
            <person name="Selbmann L."/>
        </authorList>
    </citation>
    <scope>NUCLEOTIDE SEQUENCE [LARGE SCALE GENOMIC DNA]</scope>
    <source>
        <strain evidence="4 5">CCFEE 5935</strain>
    </source>
</reference>
<keyword evidence="3" id="KW-1133">Transmembrane helix</keyword>
<keyword evidence="3" id="KW-0472">Membrane</keyword>
<keyword evidence="5" id="KW-1185">Reference proteome</keyword>
<feature type="transmembrane region" description="Helical" evidence="3">
    <location>
        <begin position="181"/>
        <end position="202"/>
    </location>
</feature>
<dbReference type="Pfam" id="PF07690">
    <property type="entry name" value="MFS_1"/>
    <property type="match status" value="1"/>
</dbReference>
<dbReference type="GO" id="GO:0016020">
    <property type="term" value="C:membrane"/>
    <property type="evidence" value="ECO:0007669"/>
    <property type="project" value="UniProtKB-SubCell"/>
</dbReference>
<feature type="transmembrane region" description="Helical" evidence="3">
    <location>
        <begin position="20"/>
        <end position="50"/>
    </location>
</feature>
<protein>
    <recommendedName>
        <fullName evidence="6">Major facilitator superfamily (MFS) profile domain-containing protein</fullName>
    </recommendedName>
</protein>
<dbReference type="GO" id="GO:0022857">
    <property type="term" value="F:transmembrane transporter activity"/>
    <property type="evidence" value="ECO:0007669"/>
    <property type="project" value="InterPro"/>
</dbReference>
<evidence type="ECO:0000256" key="3">
    <source>
        <dbReference type="SAM" id="Phobius"/>
    </source>
</evidence>
<evidence type="ECO:0000313" key="5">
    <source>
        <dbReference type="Proteomes" id="UP001337655"/>
    </source>
</evidence>
<dbReference type="AlphaFoldDB" id="A0AAV9NT41"/>
<evidence type="ECO:0000256" key="2">
    <source>
        <dbReference type="ARBA" id="ARBA00006727"/>
    </source>
</evidence>
<feature type="transmembrane region" description="Helical" evidence="3">
    <location>
        <begin position="115"/>
        <end position="134"/>
    </location>
</feature>
<dbReference type="Gene3D" id="1.20.1250.20">
    <property type="entry name" value="MFS general substrate transporter like domains"/>
    <property type="match status" value="2"/>
</dbReference>
<feature type="transmembrane region" description="Helical" evidence="3">
    <location>
        <begin position="265"/>
        <end position="282"/>
    </location>
</feature>
<feature type="transmembrane region" description="Helical" evidence="3">
    <location>
        <begin position="155"/>
        <end position="175"/>
    </location>
</feature>
<dbReference type="RefSeq" id="XP_064653352.1">
    <property type="nucleotide sequence ID" value="XM_064808460.1"/>
</dbReference>
<comment type="caution">
    <text evidence="4">The sequence shown here is derived from an EMBL/GenBank/DDBJ whole genome shotgun (WGS) entry which is preliminary data.</text>
</comment>
<evidence type="ECO:0000313" key="4">
    <source>
        <dbReference type="EMBL" id="KAK5162678.1"/>
    </source>
</evidence>
<feature type="transmembrane region" description="Helical" evidence="3">
    <location>
        <begin position="62"/>
        <end position="85"/>
    </location>
</feature>
<comment type="subcellular location">
    <subcellularLocation>
        <location evidence="1">Membrane</location>
        <topology evidence="1">Multi-pass membrane protein</topology>
    </subcellularLocation>
</comment>
<evidence type="ECO:0008006" key="6">
    <source>
        <dbReference type="Google" id="ProtNLM"/>
    </source>
</evidence>
<dbReference type="PANTHER" id="PTHR11360">
    <property type="entry name" value="MONOCARBOXYLATE TRANSPORTER"/>
    <property type="match status" value="1"/>
</dbReference>
<accession>A0AAV9NT41</accession>
<feature type="transmembrane region" description="Helical" evidence="3">
    <location>
        <begin position="350"/>
        <end position="370"/>
    </location>
</feature>
<organism evidence="4 5">
    <name type="scientific">Saxophila tyrrhenica</name>
    <dbReference type="NCBI Taxonomy" id="1690608"/>
    <lineage>
        <taxon>Eukaryota</taxon>
        <taxon>Fungi</taxon>
        <taxon>Dikarya</taxon>
        <taxon>Ascomycota</taxon>
        <taxon>Pezizomycotina</taxon>
        <taxon>Dothideomycetes</taxon>
        <taxon>Dothideomycetidae</taxon>
        <taxon>Mycosphaerellales</taxon>
        <taxon>Extremaceae</taxon>
        <taxon>Saxophila</taxon>
    </lineage>
</organism>
<evidence type="ECO:0000256" key="1">
    <source>
        <dbReference type="ARBA" id="ARBA00004141"/>
    </source>
</evidence>
<dbReference type="PANTHER" id="PTHR11360:SF315">
    <property type="entry name" value="TRANSPORTER MCH2-RELATED"/>
    <property type="match status" value="1"/>
</dbReference>
<dbReference type="GeneID" id="89932568"/>
<feature type="transmembrane region" description="Helical" evidence="3">
    <location>
        <begin position="289"/>
        <end position="310"/>
    </location>
</feature>
<sequence length="426" mass="46253">MPSEPEIEELELDSTPPDGGYGWLCVAACFMINFATWGAVASYGVFLSYYLDSNRFPSASSLDYALIGGFNFTFAMLAAPLVTALTRRFGKHVTMPIGVALQTTGYITAGFATHIWQLFLSQGVLVGLGVGFIYTPSLPILSQWFESRRSLANGISSSGSGFGGALFTWSIGAIIEALGIRWALCITGIITFALTSIATAMIRDRNIYIRPPQLAFDTTLLVRYDVLLLLAWAFVSMLGYIALLFSLSDFALAIGLSSQRATDTIGLLNIGTAIGRPVIGILSDKSSRLNVAGVLTLVCSLLSIAMWIPAESFPLLAVFAVLAGAVLGVFWMTIGPLCVEVAGLKHLQSLLSLSWITIILPTTFSEVIALNIRRPDSERPYLYPQLFVALSYLAASGIMWELLRVNRKQRKSITQELVVDIEMSDK</sequence>
<feature type="transmembrane region" description="Helical" evidence="3">
    <location>
        <begin position="222"/>
        <end position="245"/>
    </location>
</feature>
<comment type="similarity">
    <text evidence="2">Belongs to the major facilitator superfamily. Monocarboxylate porter (TC 2.A.1.13) family.</text>
</comment>
<dbReference type="InterPro" id="IPR050327">
    <property type="entry name" value="Proton-linked_MCT"/>
</dbReference>
<dbReference type="EMBL" id="JAVRRT010000040">
    <property type="protein sequence ID" value="KAK5162678.1"/>
    <property type="molecule type" value="Genomic_DNA"/>
</dbReference>
<proteinExistence type="inferred from homology"/>
<dbReference type="Proteomes" id="UP001337655">
    <property type="component" value="Unassembled WGS sequence"/>
</dbReference>
<gene>
    <name evidence="4" type="ORF">LTR77_011252</name>
</gene>
<feature type="transmembrane region" description="Helical" evidence="3">
    <location>
        <begin position="382"/>
        <end position="403"/>
    </location>
</feature>